<proteinExistence type="predicted"/>
<evidence type="ECO:0000313" key="3">
    <source>
        <dbReference type="Proteomes" id="UP001168990"/>
    </source>
</evidence>
<sequence>MIPLSLSVYIYLSCTLTRNYAWNQAYPLRPEGVKSWFNWRGERRNDERKGKRIRELSEWRWLFEEDEDDNEEEENEEDKEEEEEEEEEEEGRWSKERNVNKWARKCIKEDD</sequence>
<evidence type="ECO:0000256" key="1">
    <source>
        <dbReference type="SAM" id="MobiDB-lite"/>
    </source>
</evidence>
<comment type="caution">
    <text evidence="2">The sequence shown here is derived from an EMBL/GenBank/DDBJ whole genome shotgun (WGS) entry which is preliminary data.</text>
</comment>
<evidence type="ECO:0000313" key="2">
    <source>
        <dbReference type="EMBL" id="KAK0160958.1"/>
    </source>
</evidence>
<accession>A0AA39CAR1</accession>
<reference evidence="2" key="2">
    <citation type="submission" date="2023-03" db="EMBL/GenBank/DDBJ databases">
        <authorList>
            <person name="Inwood S.N."/>
            <person name="Skelly J.G."/>
            <person name="Guhlin J."/>
            <person name="Harrop T.W.R."/>
            <person name="Goldson S.G."/>
            <person name="Dearden P.K."/>
        </authorList>
    </citation>
    <scope>NUCLEOTIDE SEQUENCE</scope>
    <source>
        <strain evidence="2">Irish</strain>
        <tissue evidence="2">Whole body</tissue>
    </source>
</reference>
<reference evidence="2" key="1">
    <citation type="journal article" date="2023" name="bioRxiv">
        <title>Scaffold-level genome assemblies of two parasitoid biocontrol wasps reveal the parthenogenesis mechanism and an associated novel virus.</title>
        <authorList>
            <person name="Inwood S."/>
            <person name="Skelly J."/>
            <person name="Guhlin J."/>
            <person name="Harrop T."/>
            <person name="Goldson S."/>
            <person name="Dearden P."/>
        </authorList>
    </citation>
    <scope>NUCLEOTIDE SEQUENCE</scope>
    <source>
        <strain evidence="2">Irish</strain>
        <tissue evidence="2">Whole body</tissue>
    </source>
</reference>
<organism evidence="2 3">
    <name type="scientific">Microctonus aethiopoides</name>
    <dbReference type="NCBI Taxonomy" id="144406"/>
    <lineage>
        <taxon>Eukaryota</taxon>
        <taxon>Metazoa</taxon>
        <taxon>Ecdysozoa</taxon>
        <taxon>Arthropoda</taxon>
        <taxon>Hexapoda</taxon>
        <taxon>Insecta</taxon>
        <taxon>Pterygota</taxon>
        <taxon>Neoptera</taxon>
        <taxon>Endopterygota</taxon>
        <taxon>Hymenoptera</taxon>
        <taxon>Apocrita</taxon>
        <taxon>Ichneumonoidea</taxon>
        <taxon>Braconidae</taxon>
        <taxon>Euphorinae</taxon>
        <taxon>Microctonus</taxon>
    </lineage>
</organism>
<gene>
    <name evidence="2" type="ORF">PV328_008305</name>
</gene>
<dbReference type="Proteomes" id="UP001168990">
    <property type="component" value="Unassembled WGS sequence"/>
</dbReference>
<dbReference type="EMBL" id="JAQQBS010001423">
    <property type="protein sequence ID" value="KAK0160958.1"/>
    <property type="molecule type" value="Genomic_DNA"/>
</dbReference>
<feature type="region of interest" description="Disordered" evidence="1">
    <location>
        <begin position="64"/>
        <end position="95"/>
    </location>
</feature>
<name>A0AA39CAR1_9HYME</name>
<feature type="compositionally biased region" description="Acidic residues" evidence="1">
    <location>
        <begin position="64"/>
        <end position="90"/>
    </location>
</feature>
<protein>
    <submittedName>
        <fullName evidence="2">Uncharacterized protein</fullName>
    </submittedName>
</protein>
<keyword evidence="3" id="KW-1185">Reference proteome</keyword>
<dbReference type="AlphaFoldDB" id="A0AA39CAR1"/>